<reference evidence="2 3" key="1">
    <citation type="submission" date="2023-07" db="EMBL/GenBank/DDBJ databases">
        <title>Genomic Encyclopedia of Type Strains, Phase IV (KMG-IV): sequencing the most valuable type-strain genomes for metagenomic binning, comparative biology and taxonomic classification.</title>
        <authorList>
            <person name="Goeker M."/>
        </authorList>
    </citation>
    <scope>NUCLEOTIDE SEQUENCE [LARGE SCALE GENOMIC DNA]</scope>
    <source>
        <strain evidence="2 3">DSM 12751</strain>
    </source>
</reference>
<sequence length="91" mass="10596">MKLKTRLWISFTLACALFLFALPRLPFYGTTIEFGFGVLWLALCVLVIGANLYGILRLGRGERVAKPVSTREQREAIRRINRYKPRRMRSH</sequence>
<dbReference type="RefSeq" id="WP_307397363.1">
    <property type="nucleotide sequence ID" value="NZ_JAUSTY010000022.1"/>
</dbReference>
<gene>
    <name evidence="2" type="ORF">J2S11_003914</name>
</gene>
<proteinExistence type="predicted"/>
<evidence type="ECO:0000313" key="3">
    <source>
        <dbReference type="Proteomes" id="UP001235840"/>
    </source>
</evidence>
<keyword evidence="1" id="KW-0812">Transmembrane</keyword>
<keyword evidence="1" id="KW-0472">Membrane</keyword>
<evidence type="ECO:0000313" key="2">
    <source>
        <dbReference type="EMBL" id="MDQ0167984.1"/>
    </source>
</evidence>
<dbReference type="EMBL" id="JAUSTY010000022">
    <property type="protein sequence ID" value="MDQ0167984.1"/>
    <property type="molecule type" value="Genomic_DNA"/>
</dbReference>
<evidence type="ECO:0000256" key="1">
    <source>
        <dbReference type="SAM" id="Phobius"/>
    </source>
</evidence>
<accession>A0ABT9W430</accession>
<feature type="transmembrane region" description="Helical" evidence="1">
    <location>
        <begin position="37"/>
        <end position="56"/>
    </location>
</feature>
<keyword evidence="3" id="KW-1185">Reference proteome</keyword>
<name>A0ABT9W430_9BACI</name>
<dbReference type="Proteomes" id="UP001235840">
    <property type="component" value="Unassembled WGS sequence"/>
</dbReference>
<comment type="caution">
    <text evidence="2">The sequence shown here is derived from an EMBL/GenBank/DDBJ whole genome shotgun (WGS) entry which is preliminary data.</text>
</comment>
<organism evidence="2 3">
    <name type="scientific">Caldalkalibacillus horti</name>
    <dbReference type="NCBI Taxonomy" id="77523"/>
    <lineage>
        <taxon>Bacteria</taxon>
        <taxon>Bacillati</taxon>
        <taxon>Bacillota</taxon>
        <taxon>Bacilli</taxon>
        <taxon>Bacillales</taxon>
        <taxon>Bacillaceae</taxon>
        <taxon>Caldalkalibacillus</taxon>
    </lineage>
</organism>
<protein>
    <submittedName>
        <fullName evidence="2">Type VI protein secretion system component VasK</fullName>
    </submittedName>
</protein>
<keyword evidence="1" id="KW-1133">Transmembrane helix</keyword>